<dbReference type="InterPro" id="IPR015943">
    <property type="entry name" value="WD40/YVTN_repeat-like_dom_sf"/>
</dbReference>
<accession>A0A9D2IJW1</accession>
<organism evidence="3 4">
    <name type="scientific">Candidatus Mediterraneibacter stercorigallinarum</name>
    <dbReference type="NCBI Taxonomy" id="2838686"/>
    <lineage>
        <taxon>Bacteria</taxon>
        <taxon>Bacillati</taxon>
        <taxon>Bacillota</taxon>
        <taxon>Clostridia</taxon>
        <taxon>Lachnospirales</taxon>
        <taxon>Lachnospiraceae</taxon>
        <taxon>Mediterraneibacter</taxon>
    </lineage>
</organism>
<dbReference type="SUPFAM" id="SSF52200">
    <property type="entry name" value="Toll/Interleukin receptor TIR domain"/>
    <property type="match status" value="1"/>
</dbReference>
<dbReference type="Gene3D" id="2.130.10.10">
    <property type="entry name" value="YVTN repeat-like/Quinoprotein amine dehydrogenase"/>
    <property type="match status" value="2"/>
</dbReference>
<evidence type="ECO:0000313" key="3">
    <source>
        <dbReference type="EMBL" id="HIZ13813.1"/>
    </source>
</evidence>
<gene>
    <name evidence="3" type="ORF">H9817_07805</name>
</gene>
<dbReference type="SUPFAM" id="SSF50998">
    <property type="entry name" value="Quinoprotein alcohol dehydrogenase-like"/>
    <property type="match status" value="1"/>
</dbReference>
<dbReference type="GO" id="GO:0007165">
    <property type="term" value="P:signal transduction"/>
    <property type="evidence" value="ECO:0007669"/>
    <property type="project" value="InterPro"/>
</dbReference>
<dbReference type="InterPro" id="IPR011047">
    <property type="entry name" value="Quinoprotein_ADH-like_sf"/>
</dbReference>
<evidence type="ECO:0000256" key="1">
    <source>
        <dbReference type="SAM" id="Phobius"/>
    </source>
</evidence>
<name>A0A9D2IJW1_9FIRM</name>
<comment type="caution">
    <text evidence="3">The sequence shown here is derived from an EMBL/GenBank/DDBJ whole genome shotgun (WGS) entry which is preliminary data.</text>
</comment>
<dbReference type="AlphaFoldDB" id="A0A9D2IJW1"/>
<dbReference type="InterPro" id="IPR000157">
    <property type="entry name" value="TIR_dom"/>
</dbReference>
<dbReference type="PROSITE" id="PS50104">
    <property type="entry name" value="TIR"/>
    <property type="match status" value="1"/>
</dbReference>
<sequence length="1042" mass="117696">MTDNRYIAFISYRHMKLDTAVAKRLHRLLEHYRVPLRFRKNGAKRLGKVFRDEDELPISSDLNADIYTALDRSDFLIVICTPETPKSMWVRREIEYFQEHHDGSHILAVLAYGTPEESFPELLTHQRDSADGSMREVEPLAANISGDNVAVVLRKLQNEFIRLAAAILGCPYDALWQREKRYRQKRISALLGGAAVIAAVFAGMLVKKNADIEEQYRHSQKNESYALALLSAQYLEDGDRYAAVESALAALPQGDDDRRPASAAAEYALSNALYAYCDKEMRVDCMIRQDTPIADIVVSSDGSLAVTVDEFGCVRGYDGKNGICKWERVLEEVKGEQGVLFLPENGNMVLCDGFSEMILLNTRTGAEENRIDYKQISSIEKAVSPDGKMIAVYEQYETEGEEEDEKISFYSASTGKILAQTENMEIVDEGTSVSDVCFSPDGSFFAAVIDYYEEDRFEIWVFGTADGKLIGKENYAVQGLFSEEIRIEFCTEEDLFLYWTEYTDIYEKSMEFAIYSCTEMKFTIRNSYNMELVEDDESPLYLLGQDAAVCFYDTCAIYFSFHTGEAKLVHNLPAPVQSAHWKDGRELDFRVVMENGSCGTLNINSLEFRNEYGDSWTSGIDLNYALSGGVLEGEFVFGIPDDDSSSVVILRKTMDKNYTVPISDENGEISSDYTHCWDRIYPFPSGDIILAANLYGDVLWFLDASTFIPKSSAEVPEDYDDINRMEFFGFSDDGQELIFSESVYDMENGIFYRYEDLDEFGGRHMCTAPGSPVISADIDLDSENYDYVLSWWVDGKEKKSTVLPYEGSIYGSDLDDPKNVCLHIGGNGCAVVTLYENIGGDDFSGYAIFSLEKEEWNFIAGICREEESPAVCVGGVRPWFASADPDGCLRIYNTENGKMEQEIEMDVSAEMIREIRFTEEDRYILLWDDAHTVSVYNTENGKKEGSFHLQGAGEHLEFDVLEESGDEIMYLWDLTGETQGLRISMEEWTQTASIPGMKTYLPETKAIIKSDPESGETRVYPAYTLEDLIKKGRKLTEGKSDT</sequence>
<protein>
    <submittedName>
        <fullName evidence="3">TIR domain-containing protein</fullName>
    </submittedName>
</protein>
<proteinExistence type="predicted"/>
<dbReference type="Gene3D" id="3.40.50.10140">
    <property type="entry name" value="Toll/interleukin-1 receptor homology (TIR) domain"/>
    <property type="match status" value="1"/>
</dbReference>
<reference evidence="3" key="2">
    <citation type="submission" date="2021-04" db="EMBL/GenBank/DDBJ databases">
        <authorList>
            <person name="Gilroy R."/>
        </authorList>
    </citation>
    <scope>NUCLEOTIDE SEQUENCE</scope>
    <source>
        <strain evidence="3">ChiGjej1B1-13045</strain>
    </source>
</reference>
<feature type="transmembrane region" description="Helical" evidence="1">
    <location>
        <begin position="187"/>
        <end position="206"/>
    </location>
</feature>
<dbReference type="Proteomes" id="UP000824017">
    <property type="component" value="Unassembled WGS sequence"/>
</dbReference>
<reference evidence="3" key="1">
    <citation type="journal article" date="2021" name="PeerJ">
        <title>Extensive microbial diversity within the chicken gut microbiome revealed by metagenomics and culture.</title>
        <authorList>
            <person name="Gilroy R."/>
            <person name="Ravi A."/>
            <person name="Getino M."/>
            <person name="Pursley I."/>
            <person name="Horton D.L."/>
            <person name="Alikhan N.F."/>
            <person name="Baker D."/>
            <person name="Gharbi K."/>
            <person name="Hall N."/>
            <person name="Watson M."/>
            <person name="Adriaenssens E.M."/>
            <person name="Foster-Nyarko E."/>
            <person name="Jarju S."/>
            <person name="Secka A."/>
            <person name="Antonio M."/>
            <person name="Oren A."/>
            <person name="Chaudhuri R.R."/>
            <person name="La Ragione R."/>
            <person name="Hildebrand F."/>
            <person name="Pallen M.J."/>
        </authorList>
    </citation>
    <scope>NUCLEOTIDE SEQUENCE</scope>
    <source>
        <strain evidence="3">ChiGjej1B1-13045</strain>
    </source>
</reference>
<dbReference type="EMBL" id="DXCD01000206">
    <property type="protein sequence ID" value="HIZ13813.1"/>
    <property type="molecule type" value="Genomic_DNA"/>
</dbReference>
<dbReference type="InterPro" id="IPR035897">
    <property type="entry name" value="Toll_tir_struct_dom_sf"/>
</dbReference>
<evidence type="ECO:0000313" key="4">
    <source>
        <dbReference type="Proteomes" id="UP000824017"/>
    </source>
</evidence>
<feature type="domain" description="TIR" evidence="2">
    <location>
        <begin position="4"/>
        <end position="168"/>
    </location>
</feature>
<keyword evidence="1" id="KW-0472">Membrane</keyword>
<keyword evidence="1" id="KW-0812">Transmembrane</keyword>
<dbReference type="Pfam" id="PF13676">
    <property type="entry name" value="TIR_2"/>
    <property type="match status" value="1"/>
</dbReference>
<evidence type="ECO:0000259" key="2">
    <source>
        <dbReference type="PROSITE" id="PS50104"/>
    </source>
</evidence>
<keyword evidence="1" id="KW-1133">Transmembrane helix</keyword>